<feature type="domain" description="FtsX extracellular" evidence="2">
    <location>
        <begin position="215"/>
        <end position="297"/>
    </location>
</feature>
<accession>A0A5S4F7N7</accession>
<keyword evidence="1" id="KW-0472">Membrane</keyword>
<evidence type="ECO:0000256" key="1">
    <source>
        <dbReference type="SAM" id="Phobius"/>
    </source>
</evidence>
<reference evidence="3 4" key="1">
    <citation type="submission" date="2019-05" db="EMBL/GenBank/DDBJ databases">
        <title>Draft genome sequence of Nonomuraea turkmeniaca DSM 43926.</title>
        <authorList>
            <person name="Saricaoglu S."/>
            <person name="Isik K."/>
        </authorList>
    </citation>
    <scope>NUCLEOTIDE SEQUENCE [LARGE SCALE GENOMIC DNA]</scope>
    <source>
        <strain evidence="3 4">DSM 43926</strain>
    </source>
</reference>
<evidence type="ECO:0000313" key="4">
    <source>
        <dbReference type="Proteomes" id="UP000309128"/>
    </source>
</evidence>
<keyword evidence="4" id="KW-1185">Reference proteome</keyword>
<keyword evidence="1" id="KW-0812">Transmembrane</keyword>
<dbReference type="AlphaFoldDB" id="A0A5S4F7N7"/>
<proteinExistence type="predicted"/>
<dbReference type="Pfam" id="PF18075">
    <property type="entry name" value="FtsX_ECD"/>
    <property type="match status" value="2"/>
</dbReference>
<protein>
    <recommendedName>
        <fullName evidence="2">FtsX extracellular domain-containing protein</fullName>
    </recommendedName>
</protein>
<dbReference type="InterPro" id="IPR040690">
    <property type="entry name" value="FtsX_ECD"/>
</dbReference>
<sequence>MNRVGGGVVRAKSRRSWLWSGAVASVAVLVAAAVVARSGDEPRAAAVVAGSEGAPGAAVTPGPAATAVDQWEFVVFLCTPSSAYCRKRGATDRQREALQTHLEAMPELTGLQFLDRAAMYAAFRRDFAGHAPLLKKVKRTDLSESFRFKVKQGTDRDRVRSDIFGRPGVGYVADLAEVHGDPMAVSPEWDAVVFICVTGTAMPACASGRGRKNKKAATPGEKKAIVAALDRTPEVVSYVFEDQKTAYRKFAEDFSHKQELVDATKVADMPESYRLRLRPEADWNALTARLARMPGVSQAYNQRCADTKVKLVEEYGFDDVPGAGVVDEKACAPGTG</sequence>
<keyword evidence="1" id="KW-1133">Transmembrane helix</keyword>
<comment type="caution">
    <text evidence="3">The sequence shown here is derived from an EMBL/GenBank/DDBJ whole genome shotgun (WGS) entry which is preliminary data.</text>
</comment>
<evidence type="ECO:0000259" key="2">
    <source>
        <dbReference type="Pfam" id="PF18075"/>
    </source>
</evidence>
<feature type="transmembrane region" description="Helical" evidence="1">
    <location>
        <begin position="17"/>
        <end position="36"/>
    </location>
</feature>
<dbReference type="RefSeq" id="WP_211370477.1">
    <property type="nucleotide sequence ID" value="NZ_VCKY01000140.1"/>
</dbReference>
<organism evidence="3 4">
    <name type="scientific">Nonomuraea turkmeniaca</name>
    <dbReference type="NCBI Taxonomy" id="103838"/>
    <lineage>
        <taxon>Bacteria</taxon>
        <taxon>Bacillati</taxon>
        <taxon>Actinomycetota</taxon>
        <taxon>Actinomycetes</taxon>
        <taxon>Streptosporangiales</taxon>
        <taxon>Streptosporangiaceae</taxon>
        <taxon>Nonomuraea</taxon>
    </lineage>
</organism>
<dbReference type="Gene3D" id="3.30.70.3040">
    <property type="match status" value="2"/>
</dbReference>
<gene>
    <name evidence="3" type="ORF">ETD86_33525</name>
</gene>
<dbReference type="Proteomes" id="UP000309128">
    <property type="component" value="Unassembled WGS sequence"/>
</dbReference>
<feature type="domain" description="FtsX extracellular" evidence="2">
    <location>
        <begin position="74"/>
        <end position="172"/>
    </location>
</feature>
<name>A0A5S4F7N7_9ACTN</name>
<evidence type="ECO:0000313" key="3">
    <source>
        <dbReference type="EMBL" id="TMR12155.1"/>
    </source>
</evidence>
<dbReference type="EMBL" id="VCKY01000140">
    <property type="protein sequence ID" value="TMR12155.1"/>
    <property type="molecule type" value="Genomic_DNA"/>
</dbReference>